<dbReference type="Proteomes" id="UP000054279">
    <property type="component" value="Unassembled WGS sequence"/>
</dbReference>
<dbReference type="AlphaFoldDB" id="A0A0C9TZK8"/>
<feature type="compositionally biased region" description="Basic and acidic residues" evidence="11">
    <location>
        <begin position="13"/>
        <end position="29"/>
    </location>
</feature>
<name>A0A0C9TZK8_SPHS4</name>
<evidence type="ECO:0000256" key="2">
    <source>
        <dbReference type="ARBA" id="ARBA00010205"/>
    </source>
</evidence>
<feature type="binding site" evidence="10">
    <location>
        <position position="389"/>
    </location>
    <ligand>
        <name>substrate</name>
    </ligand>
</feature>
<dbReference type="OrthoDB" id="47785at2759"/>
<accession>A0A0C9TZK8</accession>
<evidence type="ECO:0000256" key="7">
    <source>
        <dbReference type="ARBA" id="ARBA00023204"/>
    </source>
</evidence>
<feature type="region of interest" description="Disordered" evidence="11">
    <location>
        <begin position="396"/>
        <end position="429"/>
    </location>
</feature>
<dbReference type="HOGENOM" id="CLU_007773_3_0_1"/>
<keyword evidence="6" id="KW-0269">Exonuclease</keyword>
<evidence type="ECO:0000256" key="10">
    <source>
        <dbReference type="PIRSR" id="PIRSR610347-2"/>
    </source>
</evidence>
<protein>
    <recommendedName>
        <fullName evidence="14">Phospholipase D/nuclease</fullName>
    </recommendedName>
</protein>
<comment type="subcellular location">
    <subcellularLocation>
        <location evidence="1">Nucleus</location>
    </subcellularLocation>
</comment>
<dbReference type="GO" id="GO:0003697">
    <property type="term" value="F:single-stranded DNA binding"/>
    <property type="evidence" value="ECO:0007669"/>
    <property type="project" value="TreeGrafter"/>
</dbReference>
<feature type="binding site" evidence="10">
    <location>
        <position position="132"/>
    </location>
    <ligand>
        <name>substrate</name>
    </ligand>
</feature>
<comment type="similarity">
    <text evidence="2">Belongs to the tyrosyl-DNA phosphodiesterase family.</text>
</comment>
<dbReference type="SUPFAM" id="SSF56024">
    <property type="entry name" value="Phospholipase D/nuclease"/>
    <property type="match status" value="2"/>
</dbReference>
<evidence type="ECO:0000313" key="13">
    <source>
        <dbReference type="Proteomes" id="UP000054279"/>
    </source>
</evidence>
<evidence type="ECO:0000256" key="9">
    <source>
        <dbReference type="PIRSR" id="PIRSR610347-1"/>
    </source>
</evidence>
<feature type="active site" description="Nucleophile" evidence="9">
    <location>
        <position position="130"/>
    </location>
</feature>
<dbReference type="PANTHER" id="PTHR12415:SF0">
    <property type="entry name" value="TYROSYL-DNA PHOSPHODIESTERASE 1"/>
    <property type="match status" value="1"/>
</dbReference>
<evidence type="ECO:0000256" key="8">
    <source>
        <dbReference type="ARBA" id="ARBA00023242"/>
    </source>
</evidence>
<evidence type="ECO:0008006" key="14">
    <source>
        <dbReference type="Google" id="ProtNLM"/>
    </source>
</evidence>
<keyword evidence="4" id="KW-0227">DNA damage</keyword>
<gene>
    <name evidence="12" type="ORF">M422DRAFT_191264</name>
</gene>
<organism evidence="12 13">
    <name type="scientific">Sphaerobolus stellatus (strain SS14)</name>
    <dbReference type="NCBI Taxonomy" id="990650"/>
    <lineage>
        <taxon>Eukaryota</taxon>
        <taxon>Fungi</taxon>
        <taxon>Dikarya</taxon>
        <taxon>Basidiomycota</taxon>
        <taxon>Agaricomycotina</taxon>
        <taxon>Agaricomycetes</taxon>
        <taxon>Phallomycetidae</taxon>
        <taxon>Geastrales</taxon>
        <taxon>Sphaerobolaceae</taxon>
        <taxon>Sphaerobolus</taxon>
    </lineage>
</organism>
<feature type="region of interest" description="Disordered" evidence="11">
    <location>
        <begin position="1"/>
        <end position="29"/>
    </location>
</feature>
<evidence type="ECO:0000256" key="1">
    <source>
        <dbReference type="ARBA" id="ARBA00004123"/>
    </source>
</evidence>
<feature type="active site" description="Proton donor/acceptor" evidence="9">
    <location>
        <position position="387"/>
    </location>
</feature>
<dbReference type="GO" id="GO:0003690">
    <property type="term" value="F:double-stranded DNA binding"/>
    <property type="evidence" value="ECO:0007669"/>
    <property type="project" value="TreeGrafter"/>
</dbReference>
<feature type="compositionally biased region" description="Polar residues" evidence="11">
    <location>
        <begin position="396"/>
        <end position="416"/>
    </location>
</feature>
<evidence type="ECO:0000256" key="11">
    <source>
        <dbReference type="SAM" id="MobiDB-lite"/>
    </source>
</evidence>
<sequence length="499" mass="56240">MDEEESSPAKISRVSELDSKNVSKPKDKSQSLFWNGELRQTSNLHVDPRKDAKPIFSLPSILGDTSDLDFAILSSYSTPEPSWVYSFFPPSVPVILVGQPSEDGTSSIKYLFPNWVRVAPFLRYGRGAMHIKLLLLFYKSGRLRLSIPTANFAEWDWKDIENSVWLQDIPKFPSPIPHDRKAEDFPALLVRTLDALHHPSIPISSIQDIRSNWNFSNVTAHLIPSLAGRHETWPSVLRVGHIRLMRVVRLMGARADPKEFPGKKKNITSVGERQLDLECQGSSIGSYTPAWIDEFYTSAKGASPEGWLNEGKTRRVKRLDLLFAREGWGPWRNIKILFPSLKTVTASVLGTERAGMMFCTRRQWDMPKFPRALFHDANSKRGEVLMHSKMILTTFPHSITPSEPSSPGSLTSTPNHPQEPPSDPERNPSILGWLYVGSHNFTPSAWGTLSGTAFTPSLDITNYELGVIIPLTKPTQVDEMTCWERPPRKYGKGDEPWVS</sequence>
<dbReference type="InterPro" id="IPR010347">
    <property type="entry name" value="Tdp1"/>
</dbReference>
<evidence type="ECO:0000256" key="4">
    <source>
        <dbReference type="ARBA" id="ARBA00022763"/>
    </source>
</evidence>
<keyword evidence="8" id="KW-0539">Nucleus</keyword>
<dbReference type="GO" id="GO:0017005">
    <property type="term" value="F:3'-tyrosyl-DNA phosphodiesterase activity"/>
    <property type="evidence" value="ECO:0007669"/>
    <property type="project" value="TreeGrafter"/>
</dbReference>
<reference evidence="12 13" key="1">
    <citation type="submission" date="2014-06" db="EMBL/GenBank/DDBJ databases">
        <title>Evolutionary Origins and Diversification of the Mycorrhizal Mutualists.</title>
        <authorList>
            <consortium name="DOE Joint Genome Institute"/>
            <consortium name="Mycorrhizal Genomics Consortium"/>
            <person name="Kohler A."/>
            <person name="Kuo A."/>
            <person name="Nagy L.G."/>
            <person name="Floudas D."/>
            <person name="Copeland A."/>
            <person name="Barry K.W."/>
            <person name="Cichocki N."/>
            <person name="Veneault-Fourrey C."/>
            <person name="LaButti K."/>
            <person name="Lindquist E.A."/>
            <person name="Lipzen A."/>
            <person name="Lundell T."/>
            <person name="Morin E."/>
            <person name="Murat C."/>
            <person name="Riley R."/>
            <person name="Ohm R."/>
            <person name="Sun H."/>
            <person name="Tunlid A."/>
            <person name="Henrissat B."/>
            <person name="Grigoriev I.V."/>
            <person name="Hibbett D.S."/>
            <person name="Martin F."/>
        </authorList>
    </citation>
    <scope>NUCLEOTIDE SEQUENCE [LARGE SCALE GENOMIC DNA]</scope>
    <source>
        <strain evidence="12 13">SS14</strain>
    </source>
</reference>
<dbReference type="Gene3D" id="3.30.870.10">
    <property type="entry name" value="Endonuclease Chain A"/>
    <property type="match status" value="2"/>
</dbReference>
<evidence type="ECO:0000313" key="12">
    <source>
        <dbReference type="EMBL" id="KIJ27239.1"/>
    </source>
</evidence>
<dbReference type="PANTHER" id="PTHR12415">
    <property type="entry name" value="TYROSYL-DNA PHOSPHODIESTERASE 1"/>
    <property type="match status" value="1"/>
</dbReference>
<dbReference type="CDD" id="cd09123">
    <property type="entry name" value="PLDc_Tdp1_2"/>
    <property type="match status" value="1"/>
</dbReference>
<dbReference type="Pfam" id="PF06087">
    <property type="entry name" value="Tyr-DNA_phospho"/>
    <property type="match status" value="1"/>
</dbReference>
<dbReference type="GO" id="GO:0005634">
    <property type="term" value="C:nucleus"/>
    <property type="evidence" value="ECO:0007669"/>
    <property type="project" value="UniProtKB-SubCell"/>
</dbReference>
<dbReference type="GO" id="GO:0006281">
    <property type="term" value="P:DNA repair"/>
    <property type="evidence" value="ECO:0007669"/>
    <property type="project" value="UniProtKB-KW"/>
</dbReference>
<keyword evidence="3" id="KW-0540">Nuclease</keyword>
<keyword evidence="5" id="KW-0378">Hydrolase</keyword>
<evidence type="ECO:0000256" key="5">
    <source>
        <dbReference type="ARBA" id="ARBA00022801"/>
    </source>
</evidence>
<dbReference type="EMBL" id="KN837342">
    <property type="protein sequence ID" value="KIJ27239.1"/>
    <property type="molecule type" value="Genomic_DNA"/>
</dbReference>
<proteinExistence type="inferred from homology"/>
<dbReference type="GO" id="GO:0004527">
    <property type="term" value="F:exonuclease activity"/>
    <property type="evidence" value="ECO:0007669"/>
    <property type="project" value="UniProtKB-KW"/>
</dbReference>
<evidence type="ECO:0000256" key="6">
    <source>
        <dbReference type="ARBA" id="ARBA00022839"/>
    </source>
</evidence>
<dbReference type="CDD" id="cd09122">
    <property type="entry name" value="PLDc_Tdp1_1"/>
    <property type="match status" value="1"/>
</dbReference>
<evidence type="ECO:0000256" key="3">
    <source>
        <dbReference type="ARBA" id="ARBA00022722"/>
    </source>
</evidence>
<keyword evidence="13" id="KW-1185">Reference proteome</keyword>
<keyword evidence="7" id="KW-0234">DNA repair</keyword>